<reference evidence="1 2" key="1">
    <citation type="journal article" date="2015" name="Int. J. Syst. Evol. Microbiol.">
        <title>Sporolactobacillus shoreae sp. nov. and Sporolactobacillus spathodeae sp. nov., two spore-forming lactic acid bacteria isolated from tree barks in Thailand.</title>
        <authorList>
            <person name="Thamacharoensuk T."/>
            <person name="Kitahara M."/>
            <person name="Ohkuma M."/>
            <person name="Thongchul N."/>
            <person name="Tanasupawat S."/>
        </authorList>
    </citation>
    <scope>NUCLEOTIDE SEQUENCE [LARGE SCALE GENOMIC DNA]</scope>
    <source>
        <strain evidence="1 2">BK92</strain>
    </source>
</reference>
<keyword evidence="2" id="KW-1185">Reference proteome</keyword>
<dbReference type="AlphaFoldDB" id="A0A4Z0GR30"/>
<evidence type="ECO:0000313" key="2">
    <source>
        <dbReference type="Proteomes" id="UP000298347"/>
    </source>
</evidence>
<accession>A0A4Z0GR30</accession>
<sequence length="156" mass="17988">MYSWRITKYDPAKRNQDGSYADAKEWTSYSDIGKSVSEDEYLRTEENYLNAIKAFAEELAITEVSLSALDGNSTEDAINLFKIWLGKKISLKDAVKLARLVLREDLWCKMEVPDYFFVHFGYDYYMYIGAYKDCPAARKKTEASGLFVESFASPYL</sequence>
<protein>
    <submittedName>
        <fullName evidence="1">Uncharacterized protein</fullName>
    </submittedName>
</protein>
<dbReference type="RefSeq" id="WP_135347175.1">
    <property type="nucleotide sequence ID" value="NZ_SRJD01000002.1"/>
</dbReference>
<organism evidence="1 2">
    <name type="scientific">Sporolactobacillus shoreae</name>
    <dbReference type="NCBI Taxonomy" id="1465501"/>
    <lineage>
        <taxon>Bacteria</taxon>
        <taxon>Bacillati</taxon>
        <taxon>Bacillota</taxon>
        <taxon>Bacilli</taxon>
        <taxon>Bacillales</taxon>
        <taxon>Sporolactobacillaceae</taxon>
        <taxon>Sporolactobacillus</taxon>
    </lineage>
</organism>
<name>A0A4Z0GR30_9BACL</name>
<gene>
    <name evidence="1" type="ORF">E4665_02170</name>
</gene>
<comment type="caution">
    <text evidence="1">The sequence shown here is derived from an EMBL/GenBank/DDBJ whole genome shotgun (WGS) entry which is preliminary data.</text>
</comment>
<dbReference type="OrthoDB" id="286090at2"/>
<dbReference type="Proteomes" id="UP000298347">
    <property type="component" value="Unassembled WGS sequence"/>
</dbReference>
<evidence type="ECO:0000313" key="1">
    <source>
        <dbReference type="EMBL" id="TGA99779.1"/>
    </source>
</evidence>
<proteinExistence type="predicted"/>
<dbReference type="EMBL" id="SRJD01000002">
    <property type="protein sequence ID" value="TGA99779.1"/>
    <property type="molecule type" value="Genomic_DNA"/>
</dbReference>